<organism evidence="3 4">
    <name type="scientific">Acanthoscelides obtectus</name>
    <name type="common">Bean weevil</name>
    <name type="synonym">Bruchus obtectus</name>
    <dbReference type="NCBI Taxonomy" id="200917"/>
    <lineage>
        <taxon>Eukaryota</taxon>
        <taxon>Metazoa</taxon>
        <taxon>Ecdysozoa</taxon>
        <taxon>Arthropoda</taxon>
        <taxon>Hexapoda</taxon>
        <taxon>Insecta</taxon>
        <taxon>Pterygota</taxon>
        <taxon>Neoptera</taxon>
        <taxon>Endopterygota</taxon>
        <taxon>Coleoptera</taxon>
        <taxon>Polyphaga</taxon>
        <taxon>Cucujiformia</taxon>
        <taxon>Chrysomeloidea</taxon>
        <taxon>Chrysomelidae</taxon>
        <taxon>Bruchinae</taxon>
        <taxon>Bruchini</taxon>
        <taxon>Acanthoscelides</taxon>
    </lineage>
</organism>
<dbReference type="GO" id="GO:0004864">
    <property type="term" value="F:protein phosphatase inhibitor activity"/>
    <property type="evidence" value="ECO:0007669"/>
    <property type="project" value="InterPro"/>
</dbReference>
<dbReference type="OrthoDB" id="6773903at2759"/>
<protein>
    <recommendedName>
        <fullName evidence="5">Protein phosphatase inhibitor 2</fullName>
    </recommendedName>
</protein>
<sequence length="168" mass="19422">MKIHKFRTMDEDKNSGQEKKPKKGLLKKHKSERTSPKSAKFDEMNILSTLHPPNKDYGHMKVNEPKTPYNRESEEETHLDPSQLAEKMEDAAKVLPKALTEADEEGDDSSDDDLTEEERERRKQFIKRRKEHYKEFQAMLAAKKMLEQADDDDETDAGTSSSKKTVIV</sequence>
<dbReference type="PANTHER" id="PTHR12398">
    <property type="entry name" value="PROTEIN PHOSPHATASE INHIBITOR"/>
    <property type="match status" value="1"/>
</dbReference>
<dbReference type="AlphaFoldDB" id="A0A9P0L4F4"/>
<feature type="compositionally biased region" description="Acidic residues" evidence="2">
    <location>
        <begin position="101"/>
        <end position="117"/>
    </location>
</feature>
<feature type="region of interest" description="Disordered" evidence="2">
    <location>
        <begin position="145"/>
        <end position="168"/>
    </location>
</feature>
<comment type="caution">
    <text evidence="3">The sequence shown here is derived from an EMBL/GenBank/DDBJ whole genome shotgun (WGS) entry which is preliminary data.</text>
</comment>
<evidence type="ECO:0000256" key="2">
    <source>
        <dbReference type="SAM" id="MobiDB-lite"/>
    </source>
</evidence>
<dbReference type="InterPro" id="IPR007062">
    <property type="entry name" value="PPI-2"/>
</dbReference>
<feature type="compositionally biased region" description="Basic and acidic residues" evidence="2">
    <location>
        <begin position="32"/>
        <end position="43"/>
    </location>
</feature>
<proteinExistence type="inferred from homology"/>
<dbReference type="GO" id="GO:0009966">
    <property type="term" value="P:regulation of signal transduction"/>
    <property type="evidence" value="ECO:0007669"/>
    <property type="project" value="InterPro"/>
</dbReference>
<evidence type="ECO:0000256" key="1">
    <source>
        <dbReference type="ARBA" id="ARBA00005472"/>
    </source>
</evidence>
<feature type="region of interest" description="Disordered" evidence="2">
    <location>
        <begin position="1"/>
        <end position="123"/>
    </location>
</feature>
<evidence type="ECO:0000313" key="3">
    <source>
        <dbReference type="EMBL" id="CAH1990586.1"/>
    </source>
</evidence>
<reference evidence="3" key="1">
    <citation type="submission" date="2022-03" db="EMBL/GenBank/DDBJ databases">
        <authorList>
            <person name="Sayadi A."/>
        </authorList>
    </citation>
    <scope>NUCLEOTIDE SEQUENCE</scope>
</reference>
<feature type="compositionally biased region" description="Polar residues" evidence="2">
    <location>
        <begin position="157"/>
        <end position="168"/>
    </location>
</feature>
<dbReference type="Proteomes" id="UP001152888">
    <property type="component" value="Unassembled WGS sequence"/>
</dbReference>
<feature type="compositionally biased region" description="Basic residues" evidence="2">
    <location>
        <begin position="20"/>
        <end position="31"/>
    </location>
</feature>
<dbReference type="EMBL" id="CAKOFQ010007092">
    <property type="protein sequence ID" value="CAH1990586.1"/>
    <property type="molecule type" value="Genomic_DNA"/>
</dbReference>
<evidence type="ECO:0008006" key="5">
    <source>
        <dbReference type="Google" id="ProtNLM"/>
    </source>
</evidence>
<keyword evidence="4" id="KW-1185">Reference proteome</keyword>
<name>A0A9P0L4F4_ACAOB</name>
<gene>
    <name evidence="3" type="ORF">ACAOBT_LOCUS19753</name>
</gene>
<dbReference type="Gene3D" id="6.10.250.1050">
    <property type="match status" value="1"/>
</dbReference>
<feature type="compositionally biased region" description="Basic and acidic residues" evidence="2">
    <location>
        <begin position="53"/>
        <end position="79"/>
    </location>
</feature>
<feature type="compositionally biased region" description="Basic and acidic residues" evidence="2">
    <location>
        <begin position="7"/>
        <end position="19"/>
    </location>
</feature>
<comment type="similarity">
    <text evidence="1">Belongs to the protein phosphatase inhibitor 2 family.</text>
</comment>
<accession>A0A9P0L4F4</accession>
<dbReference type="PANTHER" id="PTHR12398:SF20">
    <property type="entry name" value="PROTEIN PHOSPHATASE 1 REGULATORY INHIBITOR SUBUNIT 2"/>
    <property type="match status" value="1"/>
</dbReference>
<dbReference type="Pfam" id="PF04979">
    <property type="entry name" value="IPP-2"/>
    <property type="match status" value="1"/>
</dbReference>
<evidence type="ECO:0000313" key="4">
    <source>
        <dbReference type="Proteomes" id="UP001152888"/>
    </source>
</evidence>